<keyword evidence="2" id="KW-1185">Reference proteome</keyword>
<accession>A0A2V2N3V8</accession>
<evidence type="ECO:0000313" key="2">
    <source>
        <dbReference type="Proteomes" id="UP000245934"/>
    </source>
</evidence>
<dbReference type="Proteomes" id="UP000245934">
    <property type="component" value="Unassembled WGS sequence"/>
</dbReference>
<organism evidence="1 2">
    <name type="scientific">Methanospirillum stamsii</name>
    <dbReference type="NCBI Taxonomy" id="1277351"/>
    <lineage>
        <taxon>Archaea</taxon>
        <taxon>Methanobacteriati</taxon>
        <taxon>Methanobacteriota</taxon>
        <taxon>Stenosarchaea group</taxon>
        <taxon>Methanomicrobia</taxon>
        <taxon>Methanomicrobiales</taxon>
        <taxon>Methanospirillaceae</taxon>
        <taxon>Methanospirillum</taxon>
    </lineage>
</organism>
<comment type="caution">
    <text evidence="1">The sequence shown here is derived from an EMBL/GenBank/DDBJ whole genome shotgun (WGS) entry which is preliminary data.</text>
</comment>
<dbReference type="AlphaFoldDB" id="A0A2V2N3V8"/>
<dbReference type="RefSeq" id="WP_109940595.1">
    <property type="nucleotide sequence ID" value="NZ_CP176366.1"/>
</dbReference>
<dbReference type="EMBL" id="QGMZ01000015">
    <property type="protein sequence ID" value="PWR74832.1"/>
    <property type="molecule type" value="Genomic_DNA"/>
</dbReference>
<name>A0A2V2N3V8_9EURY</name>
<reference evidence="1 2" key="1">
    <citation type="submission" date="2018-05" db="EMBL/GenBank/DDBJ databases">
        <title>Draft genome of Methanospirillum stamsii Pt1.</title>
        <authorList>
            <person name="Dueholm M.S."/>
            <person name="Nielsen P.H."/>
            <person name="Bakmann L.F."/>
            <person name="Otzen D.E."/>
        </authorList>
    </citation>
    <scope>NUCLEOTIDE SEQUENCE [LARGE SCALE GENOMIC DNA]</scope>
    <source>
        <strain evidence="1 2">Pt1</strain>
    </source>
</reference>
<sequence length="74" mass="8530">MSSLLKDPDGFQERPLYISVNISKIVIMNSQRVHSQKERDQFFKRAAFDASSVPEQKYEIIRVDSSGVMIIKPE</sequence>
<proteinExistence type="predicted"/>
<gene>
    <name evidence="1" type="ORF">DLD82_08010</name>
</gene>
<protein>
    <submittedName>
        <fullName evidence="1">Uncharacterized protein</fullName>
    </submittedName>
</protein>
<dbReference type="GeneID" id="97610555"/>
<evidence type="ECO:0000313" key="1">
    <source>
        <dbReference type="EMBL" id="PWR74832.1"/>
    </source>
</evidence>